<organism evidence="2 3">
    <name type="scientific">Paragonimus westermani</name>
    <dbReference type="NCBI Taxonomy" id="34504"/>
    <lineage>
        <taxon>Eukaryota</taxon>
        <taxon>Metazoa</taxon>
        <taxon>Spiralia</taxon>
        <taxon>Lophotrochozoa</taxon>
        <taxon>Platyhelminthes</taxon>
        <taxon>Trematoda</taxon>
        <taxon>Digenea</taxon>
        <taxon>Plagiorchiida</taxon>
        <taxon>Troglotremata</taxon>
        <taxon>Troglotrematidae</taxon>
        <taxon>Paragonimus</taxon>
    </lineage>
</organism>
<evidence type="ECO:0000313" key="3">
    <source>
        <dbReference type="Proteomes" id="UP000699462"/>
    </source>
</evidence>
<reference evidence="2 3" key="1">
    <citation type="submission" date="2019-07" db="EMBL/GenBank/DDBJ databases">
        <title>Annotation for the trematode Paragonimus westermani.</title>
        <authorList>
            <person name="Choi Y.-J."/>
        </authorList>
    </citation>
    <scope>NUCLEOTIDE SEQUENCE [LARGE SCALE GENOMIC DNA]</scope>
    <source>
        <strain evidence="2">180907_Pwestermani</strain>
    </source>
</reference>
<keyword evidence="3" id="KW-1185">Reference proteome</keyword>
<accession>A0A8T0DLH2</accession>
<comment type="caution">
    <text evidence="2">The sequence shown here is derived from an EMBL/GenBank/DDBJ whole genome shotgun (WGS) entry which is preliminary data.</text>
</comment>
<evidence type="ECO:0000313" key="2">
    <source>
        <dbReference type="EMBL" id="KAF8567794.1"/>
    </source>
</evidence>
<evidence type="ECO:0000256" key="1">
    <source>
        <dbReference type="SAM" id="MobiDB-lite"/>
    </source>
</evidence>
<gene>
    <name evidence="2" type="ORF">P879_03216</name>
</gene>
<sequence>MRLLNSTVAGTPSSEEGGRRADRDCVQILIKGKSNKLETDLEKSGIDLATTLPPSGYTFLEYETSDISVQLLAFHESGT</sequence>
<dbReference type="AlphaFoldDB" id="A0A8T0DLH2"/>
<feature type="compositionally biased region" description="Polar residues" evidence="1">
    <location>
        <begin position="1"/>
        <end position="14"/>
    </location>
</feature>
<dbReference type="Proteomes" id="UP000699462">
    <property type="component" value="Unassembled WGS sequence"/>
</dbReference>
<protein>
    <submittedName>
        <fullName evidence="2">Uncharacterized protein</fullName>
    </submittedName>
</protein>
<dbReference type="EMBL" id="JTDF01003456">
    <property type="protein sequence ID" value="KAF8567794.1"/>
    <property type="molecule type" value="Genomic_DNA"/>
</dbReference>
<feature type="region of interest" description="Disordered" evidence="1">
    <location>
        <begin position="1"/>
        <end position="22"/>
    </location>
</feature>
<name>A0A8T0DLH2_9TREM</name>
<proteinExistence type="predicted"/>